<feature type="non-terminal residue" evidence="2">
    <location>
        <position position="1"/>
    </location>
</feature>
<dbReference type="Proteomes" id="UP000236333">
    <property type="component" value="Unassembled WGS sequence"/>
</dbReference>
<evidence type="ECO:0000256" key="1">
    <source>
        <dbReference type="SAM" id="MobiDB-lite"/>
    </source>
</evidence>
<evidence type="ECO:0000313" key="3">
    <source>
        <dbReference type="Proteomes" id="UP000236333"/>
    </source>
</evidence>
<reference evidence="2 3" key="1">
    <citation type="journal article" date="2017" name="Mol. Biol. Evol.">
        <title>The 4-celled Tetrabaena socialis nuclear genome reveals the essential components for genetic control of cell number at the origin of multicellularity in the volvocine lineage.</title>
        <authorList>
            <person name="Featherston J."/>
            <person name="Arakaki Y."/>
            <person name="Hanschen E.R."/>
            <person name="Ferris P.J."/>
            <person name="Michod R.E."/>
            <person name="Olson B.J.S.C."/>
            <person name="Nozaki H."/>
            <person name="Durand P.M."/>
        </authorList>
    </citation>
    <scope>NUCLEOTIDE SEQUENCE [LARGE SCALE GENOMIC DNA]</scope>
    <source>
        <strain evidence="2 3">NIES-571</strain>
    </source>
</reference>
<accession>A0A2J7ZGM6</accession>
<sequence>GATLRRSSSSPGSLSLSFYQQFAARVHPLREWGGSLTDPDSPDASPRLVTGGDIETGEQVVKLLSRMATLHPTAQDLLKAQVLDLDLRELGARQGIELPNNLFMEKLATKRSSFAIISAEIGTGTACVHLQGCFIAATKEDETPAGLAKRRAADLHDVLGADLRPMERDGPVMRPVERLTLRWLLEEILYAIKCYRRKHVLWRLLGVWSIGIASQELWGWFLGLAKSGACFSTTCAGDCLREPLESMVDVFATSVQALNAHGGTVRTLVGSSQAMQPGDLNAIYGALALAGKSVGSSEAGLTSVASRIEHGAGGLPYYGVGGSQSVAGKSTKHNGQGNGLATAQCIKTKVWSTGALTKKSDSNGLLLRCTACQAKFAVGSPTCTHWVAGSFTRC</sequence>
<protein>
    <submittedName>
        <fullName evidence="2">Uncharacterized protein</fullName>
    </submittedName>
</protein>
<keyword evidence="3" id="KW-1185">Reference proteome</keyword>
<dbReference type="EMBL" id="PGGS01002923">
    <property type="protein sequence ID" value="PNG99431.1"/>
    <property type="molecule type" value="Genomic_DNA"/>
</dbReference>
<gene>
    <name evidence="2" type="ORF">TSOC_014790</name>
</gene>
<comment type="caution">
    <text evidence="2">The sequence shown here is derived from an EMBL/GenBank/DDBJ whole genome shotgun (WGS) entry which is preliminary data.</text>
</comment>
<dbReference type="AlphaFoldDB" id="A0A2J7ZGM6"/>
<evidence type="ECO:0000313" key="2">
    <source>
        <dbReference type="EMBL" id="PNG99431.1"/>
    </source>
</evidence>
<name>A0A2J7ZGM6_9CHLO</name>
<proteinExistence type="predicted"/>
<organism evidence="2 3">
    <name type="scientific">Tetrabaena socialis</name>
    <dbReference type="NCBI Taxonomy" id="47790"/>
    <lineage>
        <taxon>Eukaryota</taxon>
        <taxon>Viridiplantae</taxon>
        <taxon>Chlorophyta</taxon>
        <taxon>core chlorophytes</taxon>
        <taxon>Chlorophyceae</taxon>
        <taxon>CS clade</taxon>
        <taxon>Chlamydomonadales</taxon>
        <taxon>Tetrabaenaceae</taxon>
        <taxon>Tetrabaena</taxon>
    </lineage>
</organism>
<feature type="region of interest" description="Disordered" evidence="1">
    <location>
        <begin position="33"/>
        <end position="52"/>
    </location>
</feature>